<dbReference type="Proteomes" id="UP000030746">
    <property type="component" value="Unassembled WGS sequence"/>
</dbReference>
<evidence type="ECO:0000313" key="2">
    <source>
        <dbReference type="Proteomes" id="UP000030746"/>
    </source>
</evidence>
<name>V3ZBA4_LOTGI</name>
<organism evidence="1 2">
    <name type="scientific">Lottia gigantea</name>
    <name type="common">Giant owl limpet</name>
    <dbReference type="NCBI Taxonomy" id="225164"/>
    <lineage>
        <taxon>Eukaryota</taxon>
        <taxon>Metazoa</taxon>
        <taxon>Spiralia</taxon>
        <taxon>Lophotrochozoa</taxon>
        <taxon>Mollusca</taxon>
        <taxon>Gastropoda</taxon>
        <taxon>Patellogastropoda</taxon>
        <taxon>Lottioidea</taxon>
        <taxon>Lottiidae</taxon>
        <taxon>Lottia</taxon>
    </lineage>
</organism>
<dbReference type="RefSeq" id="XP_009061023.1">
    <property type="nucleotide sequence ID" value="XM_009062775.1"/>
</dbReference>
<dbReference type="CTD" id="20240173"/>
<dbReference type="EMBL" id="KB202719">
    <property type="protein sequence ID" value="ESO88308.1"/>
    <property type="molecule type" value="Genomic_DNA"/>
</dbReference>
<dbReference type="HOGENOM" id="CLU_1995193_0_0_1"/>
<accession>V3ZBA4</accession>
<dbReference type="KEGG" id="lgi:LOTGIDRAFT_165751"/>
<dbReference type="GeneID" id="20240173"/>
<evidence type="ECO:0000313" key="1">
    <source>
        <dbReference type="EMBL" id="ESO88308.1"/>
    </source>
</evidence>
<protein>
    <submittedName>
        <fullName evidence="1">Uncharacterized protein</fullName>
    </submittedName>
</protein>
<sequence>MALVVQSIVPSMTSDSSHLKVMIYCDDDSYPGCQNALLKYNFLTGYDPNRISGTNDSCGFGTHITFNKTDVLVIANLDYLSYGLKSYDVVVAITKAEKLQVLSIVLDELQIPLAGYSTNKMHEVD</sequence>
<reference evidence="1 2" key="1">
    <citation type="journal article" date="2013" name="Nature">
        <title>Insights into bilaterian evolution from three spiralian genomes.</title>
        <authorList>
            <person name="Simakov O."/>
            <person name="Marletaz F."/>
            <person name="Cho S.J."/>
            <person name="Edsinger-Gonzales E."/>
            <person name="Havlak P."/>
            <person name="Hellsten U."/>
            <person name="Kuo D.H."/>
            <person name="Larsson T."/>
            <person name="Lv J."/>
            <person name="Arendt D."/>
            <person name="Savage R."/>
            <person name="Osoegawa K."/>
            <person name="de Jong P."/>
            <person name="Grimwood J."/>
            <person name="Chapman J.A."/>
            <person name="Shapiro H."/>
            <person name="Aerts A."/>
            <person name="Otillar R.P."/>
            <person name="Terry A.Y."/>
            <person name="Boore J.L."/>
            <person name="Grigoriev I.V."/>
            <person name="Lindberg D.R."/>
            <person name="Seaver E.C."/>
            <person name="Weisblat D.A."/>
            <person name="Putnam N.H."/>
            <person name="Rokhsar D.S."/>
        </authorList>
    </citation>
    <scope>NUCLEOTIDE SEQUENCE [LARGE SCALE GENOMIC DNA]</scope>
</reference>
<gene>
    <name evidence="1" type="ORF">LOTGIDRAFT_165751</name>
</gene>
<proteinExistence type="predicted"/>
<keyword evidence="2" id="KW-1185">Reference proteome</keyword>
<dbReference type="AlphaFoldDB" id="V3ZBA4"/>